<reference evidence="3 4" key="2">
    <citation type="journal article" date="2011" name="J. Bacteriol.">
        <title>Complete genome sequences for the anaerobic, extremely thermophilic plant biomass-degrading bacteria Caldicellulosiruptor hydrothermalis, Caldicellulosiruptor kristjanssonii, Caldicellulosiruptor kronotskyensis, Caldicellulosiruptor owensenis, and Caldicellulosiruptor lactoaceticus.</title>
        <authorList>
            <person name="Blumer-Schuette S.E."/>
            <person name="Ozdemir I."/>
            <person name="Mistry D."/>
            <person name="Lucas S."/>
            <person name="Lapidus A."/>
            <person name="Cheng J.F."/>
            <person name="Goodwin L.A."/>
            <person name="Pitluck S."/>
            <person name="Land M.L."/>
            <person name="Hauser L.J."/>
            <person name="Woyke T."/>
            <person name="Mikhailova N."/>
            <person name="Pati A."/>
            <person name="Kyrpides N.C."/>
            <person name="Ivanova N."/>
            <person name="Detter J.C."/>
            <person name="Walston-Davenport K."/>
            <person name="Han S."/>
            <person name="Adams M.W."/>
            <person name="Kelly R.M."/>
        </authorList>
    </citation>
    <scope>NUCLEOTIDE SEQUENCE [LARGE SCALE GENOMIC DNA]</scope>
    <source>
        <strain evidence="4">DSM 18902 / VKM B-2412 / 2002</strain>
    </source>
</reference>
<sequence>MGKVYISKVVVENFRCFKGTEIGLEEDLTLIVGENDSGKSSFLDVFRIIFSVNNKAKKQDKKLEIEEGDFFVRKSEHEKNESDFINEPIRIRIELSNGDVVEYIKKDLNEDPLLCLCKSTDEFREYIQNPDLVNNLSEEKLKKVISQLGGNIGSRSSLETLRKKFSDILEEKKEEIINKEKISVEIDRLDDYLYEYFDFLYLDGKTFYNVDDILYKLYLEESLMGILDEPIKIGEYDKKISEIINGKIENIIKDKEKEINELLLKDIKNFLPEVKRISLLHELDGIEKNISKSIKIKVFLNEDNNDQGIMLTKKGDGTKRRMTLALLKYAEKKDFKKPILYLFDEPDTHLHVRAQYELMSIIEKLKMDNQIVMTTHSPFIINYVLPKKIVLFEKINGETKVEKSFMNERAEDEIRELFRELGIENSDLFFTRKVVLVEGSTDEEALNILYEKLYDRMLYNDLIKIIHIKGCDKAEPFCRIIQEFMPYIKLYVFIDNDIWNNPNHSFRKFIGECKKRNIVLDVISVGEKEFEDAFTDETIKRTIQKIINDIITPDLISEIDKWVLNLRKKLSGDKKTKYSEEIKEFINSIFDRNQVDLSIEKGCILPELAKNCEVSEIPFEVNKLFEKLREE</sequence>
<accession>E4SCX5</accession>
<dbReference type="InterPro" id="IPR034139">
    <property type="entry name" value="TOPRIM_OLD"/>
</dbReference>
<dbReference type="Pfam" id="PF20469">
    <property type="entry name" value="OLD-like_TOPRIM"/>
    <property type="match status" value="1"/>
</dbReference>
<evidence type="ECO:0000313" key="3">
    <source>
        <dbReference type="EMBL" id="ADQ45991.1"/>
    </source>
</evidence>
<protein>
    <submittedName>
        <fullName evidence="3">SMC domain protein</fullName>
    </submittedName>
</protein>
<reference key="1">
    <citation type="submission" date="2010-11" db="EMBL/GenBank/DDBJ databases">
        <title>Complete sequence of Caldicellulosiruptor kronotskyensis 2002.</title>
        <authorList>
            <consortium name="US DOE Joint Genome Institute"/>
            <person name="Lucas S."/>
            <person name="Copeland A."/>
            <person name="Lapidus A."/>
            <person name="Cheng J.-F."/>
            <person name="Bruce D."/>
            <person name="Goodwin L."/>
            <person name="Pitluck S."/>
            <person name="Davenport K."/>
            <person name="Detter J.C."/>
            <person name="Han C."/>
            <person name="Tapia R."/>
            <person name="Land M."/>
            <person name="Hauser L."/>
            <person name="Jeffries C."/>
            <person name="Kyrpides N."/>
            <person name="Ivanova N."/>
            <person name="Mikhailova N."/>
            <person name="Blumer-Schuette S.E."/>
            <person name="Kelly R.M."/>
            <person name="Woyke T."/>
        </authorList>
    </citation>
    <scope>NUCLEOTIDE SEQUENCE</scope>
    <source>
        <strain>2002</strain>
    </source>
</reference>
<organism evidence="3 4">
    <name type="scientific">Caldicellulosiruptor kronotskyensis (strain DSM 18902 / VKM B-2412 / 2002)</name>
    <dbReference type="NCBI Taxonomy" id="632348"/>
    <lineage>
        <taxon>Bacteria</taxon>
        <taxon>Bacillati</taxon>
        <taxon>Bacillota</taxon>
        <taxon>Bacillota incertae sedis</taxon>
        <taxon>Caldicellulosiruptorales</taxon>
        <taxon>Caldicellulosiruptoraceae</taxon>
        <taxon>Caldicellulosiruptor</taxon>
    </lineage>
</organism>
<dbReference type="InterPro" id="IPR027417">
    <property type="entry name" value="P-loop_NTPase"/>
</dbReference>
<dbReference type="Proteomes" id="UP000006835">
    <property type="component" value="Chromosome"/>
</dbReference>
<evidence type="ECO:0000259" key="1">
    <source>
        <dbReference type="Pfam" id="PF13175"/>
    </source>
</evidence>
<proteinExistence type="predicted"/>
<dbReference type="PATRIC" id="fig|632348.3.peg.1194"/>
<dbReference type="PANTHER" id="PTHR43581">
    <property type="entry name" value="ATP/GTP PHOSPHATASE"/>
    <property type="match status" value="1"/>
</dbReference>
<dbReference type="CDD" id="cd00267">
    <property type="entry name" value="ABC_ATPase"/>
    <property type="match status" value="1"/>
</dbReference>
<dbReference type="AlphaFoldDB" id="E4SCX5"/>
<dbReference type="KEGG" id="ckn:Calkro_1126"/>
<dbReference type="HOGENOM" id="CLU_033325_0_0_9"/>
<name>E4SCX5_CALK2</name>
<evidence type="ECO:0000259" key="2">
    <source>
        <dbReference type="Pfam" id="PF20469"/>
    </source>
</evidence>
<feature type="domain" description="OLD protein-like TOPRIM" evidence="2">
    <location>
        <begin position="429"/>
        <end position="497"/>
    </location>
</feature>
<dbReference type="InterPro" id="IPR041685">
    <property type="entry name" value="AAA_GajA/Old/RecF-like"/>
</dbReference>
<feature type="domain" description="Endonuclease GajA/Old nuclease/RecF-like AAA" evidence="1">
    <location>
        <begin position="5"/>
        <end position="381"/>
    </location>
</feature>
<dbReference type="SUPFAM" id="SSF52540">
    <property type="entry name" value="P-loop containing nucleoside triphosphate hydrolases"/>
    <property type="match status" value="1"/>
</dbReference>
<dbReference type="EMBL" id="CP002330">
    <property type="protein sequence ID" value="ADQ45991.1"/>
    <property type="molecule type" value="Genomic_DNA"/>
</dbReference>
<dbReference type="PANTHER" id="PTHR43581:SF4">
    <property type="entry name" value="ATP_GTP PHOSPHATASE"/>
    <property type="match status" value="1"/>
</dbReference>
<dbReference type="InterPro" id="IPR051396">
    <property type="entry name" value="Bact_Antivir_Def_Nuclease"/>
</dbReference>
<evidence type="ECO:0000313" key="4">
    <source>
        <dbReference type="Proteomes" id="UP000006835"/>
    </source>
</evidence>
<dbReference type="Pfam" id="PF13175">
    <property type="entry name" value="AAA_15"/>
    <property type="match status" value="1"/>
</dbReference>
<gene>
    <name evidence="3" type="ordered locus">Calkro_1126</name>
</gene>
<dbReference type="RefSeq" id="WP_013430105.1">
    <property type="nucleotide sequence ID" value="NC_014720.1"/>
</dbReference>
<dbReference type="OrthoDB" id="308933at2"/>
<keyword evidence="4" id="KW-1185">Reference proteome</keyword>
<dbReference type="Gene3D" id="3.40.50.300">
    <property type="entry name" value="P-loop containing nucleotide triphosphate hydrolases"/>
    <property type="match status" value="2"/>
</dbReference>